<sequence>MGMLLRHLIGLAWTPIVIQDELNTLMTRCEIDFDFDLDLDLDLDPKIEFKFEFEDHLVID</sequence>
<dbReference type="STRING" id="1238424.J07HQW1_00563"/>
<gene>
    <name evidence="1" type="ORF">J07HQW1_00563</name>
</gene>
<dbReference type="AlphaFoldDB" id="U1N222"/>
<evidence type="ECO:0000313" key="2">
    <source>
        <dbReference type="Proteomes" id="UP000030649"/>
    </source>
</evidence>
<dbReference type="HOGENOM" id="CLU_2930160_0_0_2"/>
<name>U1N222_9EURY</name>
<accession>U1N222</accession>
<protein>
    <submittedName>
        <fullName evidence="1">Uncharacterized protein</fullName>
    </submittedName>
</protein>
<reference evidence="1 2" key="1">
    <citation type="journal article" date="2013" name="PLoS ONE">
        <title>Assembly-driven community genomics of a hypersaline microbial ecosystem.</title>
        <authorList>
            <person name="Podell S."/>
            <person name="Ugalde J.A."/>
            <person name="Narasingarao P."/>
            <person name="Banfield J.F."/>
            <person name="Heidelberg K.B."/>
            <person name="Allen E.E."/>
        </authorList>
    </citation>
    <scope>NUCLEOTIDE SEQUENCE [LARGE SCALE GENOMIC DNA]</scope>
    <source>
        <strain evidence="2">J07HQW1</strain>
    </source>
</reference>
<organism evidence="1 2">
    <name type="scientific">Haloquadratum walsbyi J07HQW1</name>
    <dbReference type="NCBI Taxonomy" id="1238424"/>
    <lineage>
        <taxon>Archaea</taxon>
        <taxon>Methanobacteriati</taxon>
        <taxon>Methanobacteriota</taxon>
        <taxon>Stenosarchaea group</taxon>
        <taxon>Halobacteria</taxon>
        <taxon>Halobacteriales</taxon>
        <taxon>Haloferacaceae</taxon>
        <taxon>Haloquadratum</taxon>
    </lineage>
</organism>
<evidence type="ECO:0000313" key="1">
    <source>
        <dbReference type="EMBL" id="ERG90540.1"/>
    </source>
</evidence>
<dbReference type="EMBL" id="KE356560">
    <property type="protein sequence ID" value="ERG90540.1"/>
    <property type="molecule type" value="Genomic_DNA"/>
</dbReference>
<dbReference type="Proteomes" id="UP000030649">
    <property type="component" value="Unassembled WGS sequence"/>
</dbReference>
<proteinExistence type="predicted"/>